<dbReference type="AlphaFoldDB" id="A0A0A2J7R7"/>
<dbReference type="InterPro" id="IPR036881">
    <property type="entry name" value="Glyco_hydro_3_C_sf"/>
</dbReference>
<organism evidence="16 17">
    <name type="scientific">Penicillium expansum</name>
    <name type="common">Blue mold rot fungus</name>
    <dbReference type="NCBI Taxonomy" id="27334"/>
    <lineage>
        <taxon>Eukaryota</taxon>
        <taxon>Fungi</taxon>
        <taxon>Dikarya</taxon>
        <taxon>Ascomycota</taxon>
        <taxon>Pezizomycotina</taxon>
        <taxon>Eurotiomycetes</taxon>
        <taxon>Eurotiomycetidae</taxon>
        <taxon>Eurotiales</taxon>
        <taxon>Aspergillaceae</taxon>
        <taxon>Penicillium</taxon>
    </lineage>
</organism>
<dbReference type="EMBL" id="JQFZ01000381">
    <property type="protein sequence ID" value="KGO49361.1"/>
    <property type="molecule type" value="Genomic_DNA"/>
</dbReference>
<sequence length="321" mass="35611">MWAMNDILTSTDYIAVIGTSGTAAASTLEGYATAAETCLLFINAWSGEGNDRTELSNTDQDNMILKVANNCNNTIVSDNTIVSVTTVGARLLDAWIEHPNVTAVVYSSLLGEQSSQAIINVLYGHVNPSGRLAHTIAKNENNYPVKVCLTAECAFTEVVYLDYRYFDKHKISPRFKFGFGLSYTSFEYAAIPSISYVNEAALGLTAPQAALAPGGQLDLWDTVMHLQLRIKNTGNVDGAEVAHLYVGFPDEAEQPPRQLRGFEKIFLRKGEYDTVSFNLRRRDLSYWDVYSQTWVIAKGRYTFWVGSSSRDLRSNTTYTIS</sequence>
<dbReference type="GO" id="GO:0005576">
    <property type="term" value="C:extracellular region"/>
    <property type="evidence" value="ECO:0007669"/>
    <property type="project" value="UniProtKB-SubCell"/>
</dbReference>
<evidence type="ECO:0000256" key="12">
    <source>
        <dbReference type="ARBA" id="ARBA00023295"/>
    </source>
</evidence>
<keyword evidence="17" id="KW-1185">Reference proteome</keyword>
<name>A0A0A2J7R7_PENEN</name>
<dbReference type="EC" id="3.2.1.21" evidence="5"/>
<evidence type="ECO:0000256" key="13">
    <source>
        <dbReference type="ARBA" id="ARBA00023326"/>
    </source>
</evidence>
<evidence type="ECO:0000256" key="6">
    <source>
        <dbReference type="ARBA" id="ARBA00022525"/>
    </source>
</evidence>
<evidence type="ECO:0000313" key="17">
    <source>
        <dbReference type="Proteomes" id="UP000030143"/>
    </source>
</evidence>
<dbReference type="Proteomes" id="UP000030143">
    <property type="component" value="Unassembled WGS sequence"/>
</dbReference>
<comment type="pathway">
    <text evidence="3">Glycan metabolism; cellulose degradation.</text>
</comment>
<evidence type="ECO:0000256" key="1">
    <source>
        <dbReference type="ARBA" id="ARBA00000448"/>
    </source>
</evidence>
<keyword evidence="12" id="KW-0326">Glycosidase</keyword>
<dbReference type="SUPFAM" id="SSF52279">
    <property type="entry name" value="Beta-D-glucan exohydrolase, C-terminal domain"/>
    <property type="match status" value="1"/>
</dbReference>
<dbReference type="GeneID" id="27675826"/>
<evidence type="ECO:0000256" key="8">
    <source>
        <dbReference type="ARBA" id="ARBA00022801"/>
    </source>
</evidence>
<dbReference type="VEuPathDB" id="FungiDB:PEXP_042170"/>
<keyword evidence="10" id="KW-0325">Glycoprotein</keyword>
<comment type="similarity">
    <text evidence="4">Belongs to the glycosyl hydrolase 3 family.</text>
</comment>
<evidence type="ECO:0000256" key="10">
    <source>
        <dbReference type="ARBA" id="ARBA00023180"/>
    </source>
</evidence>
<dbReference type="HOGENOM" id="CLU_004542_0_1_1"/>
<evidence type="ECO:0000256" key="7">
    <source>
        <dbReference type="ARBA" id="ARBA00022729"/>
    </source>
</evidence>
<evidence type="ECO:0000256" key="9">
    <source>
        <dbReference type="ARBA" id="ARBA00023001"/>
    </source>
</evidence>
<keyword evidence="9" id="KW-0136">Cellulose degradation</keyword>
<dbReference type="GO" id="GO:0008422">
    <property type="term" value="F:beta-glucosidase activity"/>
    <property type="evidence" value="ECO:0007669"/>
    <property type="project" value="UniProtKB-EC"/>
</dbReference>
<evidence type="ECO:0000256" key="5">
    <source>
        <dbReference type="ARBA" id="ARBA00012744"/>
    </source>
</evidence>
<dbReference type="InterPro" id="IPR026891">
    <property type="entry name" value="Fn3-like"/>
</dbReference>
<keyword evidence="13" id="KW-0624">Polysaccharide degradation</keyword>
<evidence type="ECO:0000256" key="11">
    <source>
        <dbReference type="ARBA" id="ARBA00023277"/>
    </source>
</evidence>
<dbReference type="Pfam" id="PF14310">
    <property type="entry name" value="Fn3-like"/>
    <property type="match status" value="1"/>
</dbReference>
<proteinExistence type="inferred from homology"/>
<evidence type="ECO:0000256" key="14">
    <source>
        <dbReference type="ARBA" id="ARBA00024983"/>
    </source>
</evidence>
<comment type="subcellular location">
    <subcellularLocation>
        <location evidence="2">Secreted</location>
    </subcellularLocation>
</comment>
<evidence type="ECO:0000259" key="15">
    <source>
        <dbReference type="SMART" id="SM01217"/>
    </source>
</evidence>
<comment type="function">
    <text evidence="14">Beta-glucosidases are one of a number of cellulolytic enzymes involved in the degradation of cellulosic biomass. Catalyzes the last step releasing glucose from the inhibitory cellobiose.</text>
</comment>
<dbReference type="InterPro" id="IPR050288">
    <property type="entry name" value="Cellulose_deg_GH3"/>
</dbReference>
<dbReference type="OrthoDB" id="4359105at2759"/>
<reference evidence="16 17" key="1">
    <citation type="journal article" date="2015" name="Mol. Plant Microbe Interact.">
        <title>Genome, transcriptome, and functional analyses of Penicillium expansum provide new insights into secondary metabolism and pathogenicity.</title>
        <authorList>
            <person name="Ballester A.R."/>
            <person name="Marcet-Houben M."/>
            <person name="Levin E."/>
            <person name="Sela N."/>
            <person name="Selma-Lazaro C."/>
            <person name="Carmona L."/>
            <person name="Wisniewski M."/>
            <person name="Droby S."/>
            <person name="Gonzalez-Candelas L."/>
            <person name="Gabaldon T."/>
        </authorList>
    </citation>
    <scope>NUCLEOTIDE SEQUENCE [LARGE SCALE GENOMIC DNA]</scope>
    <source>
        <strain evidence="16 17">MD-8</strain>
    </source>
</reference>
<comment type="catalytic activity">
    <reaction evidence="1">
        <text>Hydrolysis of terminal, non-reducing beta-D-glucosyl residues with release of beta-D-glucose.</text>
        <dbReference type="EC" id="3.2.1.21"/>
    </reaction>
</comment>
<dbReference type="InterPro" id="IPR002772">
    <property type="entry name" value="Glyco_hydro_3_C"/>
</dbReference>
<keyword evidence="6" id="KW-0964">Secreted</keyword>
<dbReference type="Pfam" id="PF01915">
    <property type="entry name" value="Glyco_hydro_3_C"/>
    <property type="match status" value="1"/>
</dbReference>
<protein>
    <recommendedName>
        <fullName evidence="5">beta-glucosidase</fullName>
        <ecNumber evidence="5">3.2.1.21</ecNumber>
    </recommendedName>
</protein>
<feature type="domain" description="Fibronectin type III-like" evidence="15">
    <location>
        <begin position="240"/>
        <end position="309"/>
    </location>
</feature>
<accession>A0A0A2J7R7</accession>
<gene>
    <name evidence="16" type="ORF">PEX2_031320</name>
</gene>
<dbReference type="Gene3D" id="2.60.40.10">
    <property type="entry name" value="Immunoglobulins"/>
    <property type="match status" value="1"/>
</dbReference>
<dbReference type="Gene3D" id="3.40.50.1700">
    <property type="entry name" value="Glycoside hydrolase family 3 C-terminal domain"/>
    <property type="match status" value="1"/>
</dbReference>
<dbReference type="InterPro" id="IPR013783">
    <property type="entry name" value="Ig-like_fold"/>
</dbReference>
<comment type="caution">
    <text evidence="16">The sequence shown here is derived from an EMBL/GenBank/DDBJ whole genome shotgun (WGS) entry which is preliminary data.</text>
</comment>
<dbReference type="FunFam" id="2.60.40.10:FF:000757">
    <property type="entry name" value="Beta-glucosidase G"/>
    <property type="match status" value="1"/>
</dbReference>
<dbReference type="RefSeq" id="XP_016592788.1">
    <property type="nucleotide sequence ID" value="XM_016740407.1"/>
</dbReference>
<dbReference type="GO" id="GO:0030245">
    <property type="term" value="P:cellulose catabolic process"/>
    <property type="evidence" value="ECO:0007669"/>
    <property type="project" value="UniProtKB-KW"/>
</dbReference>
<dbReference type="PANTHER" id="PTHR42715">
    <property type="entry name" value="BETA-GLUCOSIDASE"/>
    <property type="match status" value="1"/>
</dbReference>
<keyword evidence="8 16" id="KW-0378">Hydrolase</keyword>
<dbReference type="PANTHER" id="PTHR42715:SF14">
    <property type="entry name" value="BETA-GLUCOSIDASE D-RELATED"/>
    <property type="match status" value="1"/>
</dbReference>
<evidence type="ECO:0000256" key="2">
    <source>
        <dbReference type="ARBA" id="ARBA00004613"/>
    </source>
</evidence>
<dbReference type="SMART" id="SM01217">
    <property type="entry name" value="Fn3_like"/>
    <property type="match status" value="1"/>
</dbReference>
<keyword evidence="11" id="KW-0119">Carbohydrate metabolism</keyword>
<dbReference type="PhylomeDB" id="A0A0A2J7R7"/>
<evidence type="ECO:0000256" key="4">
    <source>
        <dbReference type="ARBA" id="ARBA00005336"/>
    </source>
</evidence>
<dbReference type="STRING" id="27334.A0A0A2J7R7"/>
<evidence type="ECO:0000313" key="16">
    <source>
        <dbReference type="EMBL" id="KGO49361.1"/>
    </source>
</evidence>
<keyword evidence="7" id="KW-0732">Signal</keyword>
<evidence type="ECO:0000256" key="3">
    <source>
        <dbReference type="ARBA" id="ARBA00004987"/>
    </source>
</evidence>